<dbReference type="AlphaFoldDB" id="A0A0P6VI20"/>
<protein>
    <submittedName>
        <fullName evidence="1">Uncharacterized protein</fullName>
    </submittedName>
</protein>
<name>A0A0P6VI20_9HYPH</name>
<reference evidence="1 2" key="2">
    <citation type="submission" date="2015-10" db="EMBL/GenBank/DDBJ databases">
        <title>Draft Genome Sequence of Prosthecomicrobium hirschii ATCC 27832.</title>
        <authorList>
            <person name="Daniel J."/>
            <person name="Givan S.A."/>
            <person name="Brun Y.V."/>
            <person name="Brown P.J."/>
        </authorList>
    </citation>
    <scope>NUCLEOTIDE SEQUENCE [LARGE SCALE GENOMIC DNA]</scope>
    <source>
        <strain evidence="1 2">16</strain>
    </source>
</reference>
<accession>A0A0P6VI20</accession>
<gene>
    <name evidence="1" type="ORF">ABB55_05185</name>
</gene>
<evidence type="ECO:0000313" key="1">
    <source>
        <dbReference type="EMBL" id="KPL51696.1"/>
    </source>
</evidence>
<dbReference type="Proteomes" id="UP000048984">
    <property type="component" value="Unassembled WGS sequence"/>
</dbReference>
<reference evidence="1 2" key="1">
    <citation type="submission" date="2015-09" db="EMBL/GenBank/DDBJ databases">
        <authorList>
            <person name="Jackson K.R."/>
            <person name="Lunt B.L."/>
            <person name="Fisher J.N.B."/>
            <person name="Gardner A.V."/>
            <person name="Bailey M.E."/>
            <person name="Deus L.M."/>
            <person name="Earl A.S."/>
            <person name="Gibby P.D."/>
            <person name="Hartmann K.A."/>
            <person name="Liu J.E."/>
            <person name="Manci A.M."/>
            <person name="Nielsen D.A."/>
            <person name="Solomon M.B."/>
            <person name="Breakwell D.P."/>
            <person name="Burnett S.H."/>
            <person name="Grose J.H."/>
        </authorList>
    </citation>
    <scope>NUCLEOTIDE SEQUENCE [LARGE SCALE GENOMIC DNA]</scope>
    <source>
        <strain evidence="1 2">16</strain>
    </source>
</reference>
<evidence type="ECO:0000313" key="2">
    <source>
        <dbReference type="Proteomes" id="UP000048984"/>
    </source>
</evidence>
<proteinExistence type="predicted"/>
<sequence length="74" mass="8045">MGGVDMNRRTISVIRHDGQSIRLRSLTRAAADRDRAVGFLALMQSAYPSEAQGDGLWTRSDHAVAEIPVPLIVA</sequence>
<comment type="caution">
    <text evidence="1">The sequence shown here is derived from an EMBL/GenBank/DDBJ whole genome shotgun (WGS) entry which is preliminary data.</text>
</comment>
<dbReference type="EMBL" id="LJYW01000001">
    <property type="protein sequence ID" value="KPL51696.1"/>
    <property type="molecule type" value="Genomic_DNA"/>
</dbReference>
<organism evidence="1 2">
    <name type="scientific">Prosthecodimorpha hirschii</name>
    <dbReference type="NCBI Taxonomy" id="665126"/>
    <lineage>
        <taxon>Bacteria</taxon>
        <taxon>Pseudomonadati</taxon>
        <taxon>Pseudomonadota</taxon>
        <taxon>Alphaproteobacteria</taxon>
        <taxon>Hyphomicrobiales</taxon>
        <taxon>Ancalomicrobiaceae</taxon>
        <taxon>Prosthecodimorpha</taxon>
    </lineage>
</organism>
<keyword evidence="2" id="KW-1185">Reference proteome</keyword>